<proteinExistence type="predicted"/>
<reference evidence="2" key="1">
    <citation type="submission" date="2016-08" db="EMBL/GenBank/DDBJ databases">
        <authorList>
            <person name="Seilhamer J.J."/>
        </authorList>
    </citation>
    <scope>NUCLEOTIDE SEQUENCE</scope>
    <source>
        <strain evidence="2">L60</strain>
    </source>
</reference>
<protein>
    <recommendedName>
        <fullName evidence="3">NTPase</fullName>
    </recommendedName>
</protein>
<dbReference type="RefSeq" id="WP_175060982.1">
    <property type="nucleotide sequence ID" value="NZ_LR793268.1"/>
</dbReference>
<dbReference type="InterPro" id="IPR027417">
    <property type="entry name" value="P-loop_NTPase"/>
</dbReference>
<reference evidence="2" key="2">
    <citation type="submission" date="2017-02" db="EMBL/GenBank/DDBJ databases">
        <title>Diversity of integrative and conjugative elements of Streptococcus salivarius and their intra- and interspecies transfer.</title>
        <authorList>
            <person name="Dahmane N."/>
            <person name="Libante V."/>
            <person name="Charron-Bourgoin F."/>
            <person name="Guedon E."/>
            <person name="Guedon G."/>
            <person name="Leblond-Bourget N."/>
            <person name="Payot S."/>
        </authorList>
    </citation>
    <scope>NUCLEOTIDE SEQUENCE</scope>
    <source>
        <strain evidence="2">L60</strain>
    </source>
</reference>
<keyword evidence="1" id="KW-0812">Transmembrane</keyword>
<organism evidence="2">
    <name type="scientific">Streptococcus salivarius</name>
    <dbReference type="NCBI Taxonomy" id="1304"/>
    <lineage>
        <taxon>Bacteria</taxon>
        <taxon>Bacillati</taxon>
        <taxon>Bacillota</taxon>
        <taxon>Bacilli</taxon>
        <taxon>Lactobacillales</taxon>
        <taxon>Streptococcaceae</taxon>
        <taxon>Streptococcus</taxon>
    </lineage>
</organism>
<evidence type="ECO:0000256" key="1">
    <source>
        <dbReference type="SAM" id="Phobius"/>
    </source>
</evidence>
<keyword evidence="1" id="KW-1133">Transmembrane helix</keyword>
<accession>A0A1R3T5D8</accession>
<evidence type="ECO:0008006" key="3">
    <source>
        <dbReference type="Google" id="ProtNLM"/>
    </source>
</evidence>
<sequence length="751" mass="88972">MISKLQKVWTSICFIILLSVTNIGKQLVHNLVSLIYLVFNFAITSEIIICSYRVMLILFLLLTCILIAFSGWKKFHPKNEYHVEPEFEQIVKNNNLMNIWVLGPWGSGKTKFVKDSLNNIGQKFFYVSLFGLHTRNEIIQEINEQIVAETRLSVLVDLPVIGILFKWLVQIKGLSILKNYKDTHIVVIDDFERVSNDFFIHNKNVDDDTIELVSYNDVLGVIDYIQQLIGCKVLVISSDDNLDKLLTEIIIPKFHPYQYHVKFDIAKIIDFPKLFFKKNNSQDVENFSAIFSSVWIERADKASLTNYRPIIHELSFLSDETDTRYQISYVLSRLMDFWEIKMPEGSMIPFQFLLDRVKNRRHETIRYNLIKKIIGENSFKNGFPYYVLENGKKRVTDKFEAQEVLVRNYMGLVLSDSEISEDYKFDDNEILLLTSKNPELQLQKKKIKVWVSENYIKFKYRQPTMTYENILVSGQFWSSWKKIYQNELAKYYVKDEQIDFDPQLTNSIINTITRFDFLTSNIERFLDVIDIDYVIELLPDCNPDGNYEESLIASRILYRYLSSYYPISGSISLYLIAEYLADNFNVRFEISNDDCMFPVISNDCNSAIDFVKSKQYKFDELLLNLSENTIDNEKFKDEKILESEEFTIHKEHAFYIVKFMETTDTINGVTAQEHIRKFLEKESYDLITVVNNLERFCTIDDKNHRVNDYRMEYEYDDDGEIVYEYPIYYEPLKERYNRWWKYIDELEKSKL</sequence>
<feature type="transmembrane region" description="Helical" evidence="1">
    <location>
        <begin position="54"/>
        <end position="72"/>
    </location>
</feature>
<dbReference type="SUPFAM" id="SSF52540">
    <property type="entry name" value="P-loop containing nucleoside triphosphate hydrolases"/>
    <property type="match status" value="1"/>
</dbReference>
<dbReference type="EMBL" id="LT622833">
    <property type="protein sequence ID" value="SCW20877.1"/>
    <property type="molecule type" value="Genomic_DNA"/>
</dbReference>
<dbReference type="Gene3D" id="3.40.50.300">
    <property type="entry name" value="P-loop containing nucleotide triphosphate hydrolases"/>
    <property type="match status" value="1"/>
</dbReference>
<keyword evidence="1" id="KW-0472">Membrane</keyword>
<dbReference type="AlphaFoldDB" id="A0A1R3T5D8"/>
<evidence type="ECO:0000313" key="2">
    <source>
        <dbReference type="EMBL" id="SCW20877.1"/>
    </source>
</evidence>
<name>A0A1R3T5D8_STRSL</name>